<dbReference type="InterPro" id="IPR044862">
    <property type="entry name" value="Pro_4_hyd_alph_FE2OG_OXY"/>
</dbReference>
<reference evidence="4" key="1">
    <citation type="submission" date="2022-10" db="EMBL/GenBank/DDBJ databases">
        <authorList>
            <person name="Chen Y."/>
            <person name="Dougan E. K."/>
            <person name="Chan C."/>
            <person name="Rhodes N."/>
            <person name="Thang M."/>
        </authorList>
    </citation>
    <scope>NUCLEOTIDE SEQUENCE</scope>
</reference>
<name>A0A9P1CIX1_9DINO</name>
<gene>
    <name evidence="4" type="ORF">C1SCF055_LOCUS19158</name>
</gene>
<dbReference type="GO" id="GO:0005783">
    <property type="term" value="C:endoplasmic reticulum"/>
    <property type="evidence" value="ECO:0007669"/>
    <property type="project" value="TreeGrafter"/>
</dbReference>
<evidence type="ECO:0000256" key="2">
    <source>
        <dbReference type="ARBA" id="ARBA00023004"/>
    </source>
</evidence>
<accession>A0A9P1CIX1</accession>
<keyword evidence="1" id="KW-0479">Metal-binding</keyword>
<dbReference type="GO" id="GO:0004656">
    <property type="term" value="F:procollagen-proline 4-dioxygenase activity"/>
    <property type="evidence" value="ECO:0007669"/>
    <property type="project" value="TreeGrafter"/>
</dbReference>
<evidence type="ECO:0000313" key="6">
    <source>
        <dbReference type="Proteomes" id="UP001152797"/>
    </source>
</evidence>
<dbReference type="Gene3D" id="2.60.120.620">
    <property type="entry name" value="q2cbj1_9rhob like domain"/>
    <property type="match status" value="1"/>
</dbReference>
<comment type="caution">
    <text evidence="4">The sequence shown here is derived from an EMBL/GenBank/DDBJ whole genome shotgun (WGS) entry which is preliminary data.</text>
</comment>
<feature type="domain" description="Prolyl 4-hydroxylase alpha subunit Fe(2+) 2OG dioxygenase" evidence="3">
    <location>
        <begin position="21"/>
        <end position="88"/>
    </location>
</feature>
<sequence>MQCEGLLQLHDALVGFITCKCQVVRYERGQRFDLHEDAFAWEQVKQDNYQRHATLLVYLNDVEHGGVTRFPDLDLEIKPRCGQGLVGPSVLDGWEPEVPPASILGAIHNRFPAGRVLIC</sequence>
<dbReference type="PANTHER" id="PTHR10869:SF229">
    <property type="entry name" value="PROLYL 4-HYDROXYLASE ALPHA SUBUNIT DOMAIN-CONTAINING PROTEIN"/>
    <property type="match status" value="1"/>
</dbReference>
<evidence type="ECO:0000313" key="5">
    <source>
        <dbReference type="EMBL" id="CAL4779632.1"/>
    </source>
</evidence>
<evidence type="ECO:0000313" key="4">
    <source>
        <dbReference type="EMBL" id="CAI3992320.1"/>
    </source>
</evidence>
<dbReference type="EMBL" id="CAMXCT010001698">
    <property type="protein sequence ID" value="CAI3992320.1"/>
    <property type="molecule type" value="Genomic_DNA"/>
</dbReference>
<organism evidence="4">
    <name type="scientific">Cladocopium goreaui</name>
    <dbReference type="NCBI Taxonomy" id="2562237"/>
    <lineage>
        <taxon>Eukaryota</taxon>
        <taxon>Sar</taxon>
        <taxon>Alveolata</taxon>
        <taxon>Dinophyceae</taxon>
        <taxon>Suessiales</taxon>
        <taxon>Symbiodiniaceae</taxon>
        <taxon>Cladocopium</taxon>
    </lineage>
</organism>
<dbReference type="Pfam" id="PF13640">
    <property type="entry name" value="2OG-FeII_Oxy_3"/>
    <property type="match status" value="1"/>
</dbReference>
<dbReference type="GO" id="GO:0046872">
    <property type="term" value="F:metal ion binding"/>
    <property type="evidence" value="ECO:0007669"/>
    <property type="project" value="UniProtKB-KW"/>
</dbReference>
<dbReference type="InterPro" id="IPR045054">
    <property type="entry name" value="P4HA-like"/>
</dbReference>
<evidence type="ECO:0000256" key="1">
    <source>
        <dbReference type="ARBA" id="ARBA00022723"/>
    </source>
</evidence>
<dbReference type="PANTHER" id="PTHR10869">
    <property type="entry name" value="PROLYL 4-HYDROXYLASE ALPHA SUBUNIT"/>
    <property type="match status" value="1"/>
</dbReference>
<dbReference type="OrthoDB" id="4356at2759"/>
<proteinExistence type="predicted"/>
<dbReference type="AlphaFoldDB" id="A0A9P1CIX1"/>
<evidence type="ECO:0000259" key="3">
    <source>
        <dbReference type="Pfam" id="PF13640"/>
    </source>
</evidence>
<reference evidence="5 6" key="2">
    <citation type="submission" date="2024-05" db="EMBL/GenBank/DDBJ databases">
        <authorList>
            <person name="Chen Y."/>
            <person name="Shah S."/>
            <person name="Dougan E. K."/>
            <person name="Thang M."/>
            <person name="Chan C."/>
        </authorList>
    </citation>
    <scope>NUCLEOTIDE SEQUENCE [LARGE SCALE GENOMIC DNA]</scope>
</reference>
<dbReference type="EMBL" id="CAMXCT030001698">
    <property type="protein sequence ID" value="CAL4779632.1"/>
    <property type="molecule type" value="Genomic_DNA"/>
</dbReference>
<keyword evidence="2" id="KW-0408">Iron</keyword>
<dbReference type="EMBL" id="CAMXCT020001698">
    <property type="protein sequence ID" value="CAL1145695.1"/>
    <property type="molecule type" value="Genomic_DNA"/>
</dbReference>
<keyword evidence="6" id="KW-1185">Reference proteome</keyword>
<protein>
    <submittedName>
        <fullName evidence="5">Probable prolyl 4-hydroxylase 9 (AtP4H9)</fullName>
    </submittedName>
</protein>
<dbReference type="Proteomes" id="UP001152797">
    <property type="component" value="Unassembled WGS sequence"/>
</dbReference>